<sequence>MNFTLPTQAYVHRFIPKNKFSEKIAISTKLKKEFTDQIQKITWEYKLAEDTIGIKGTDKVEEIQIFEIQLKEKLIPKNVLKVIDRVIPYPILYIFRYEKHIAYGITLKEDSNQRYYFSEWDEDKQFNFSGTNLERVYQGIITTFIDITSEGKNFDTIVATDKQIEALKKEISILKNKVKNEKQFNKKVELNKTLLEKKKSLESIL</sequence>
<accession>A0A2M8FE13</accession>
<evidence type="ECO:0000313" key="3">
    <source>
        <dbReference type="Proteomes" id="UP000230391"/>
    </source>
</evidence>
<reference evidence="3" key="1">
    <citation type="submission" date="2017-09" db="EMBL/GenBank/DDBJ databases">
        <title>Depth-based differentiation of microbial function through sediment-hosted aquifers and enrichment of novel symbionts in the deep terrestrial subsurface.</title>
        <authorList>
            <person name="Probst A.J."/>
            <person name="Ladd B."/>
            <person name="Jarett J.K."/>
            <person name="Geller-Mcgrath D.E."/>
            <person name="Sieber C.M.K."/>
            <person name="Emerson J.B."/>
            <person name="Anantharaman K."/>
            <person name="Thomas B.C."/>
            <person name="Malmstrom R."/>
            <person name="Stieglmeier M."/>
            <person name="Klingl A."/>
            <person name="Woyke T."/>
            <person name="Ryan C.M."/>
            <person name="Banfield J.F."/>
        </authorList>
    </citation>
    <scope>NUCLEOTIDE SEQUENCE [LARGE SCALE GENOMIC DNA]</scope>
</reference>
<comment type="caution">
    <text evidence="2">The sequence shown here is derived from an EMBL/GenBank/DDBJ whole genome shotgun (WGS) entry which is preliminary data.</text>
</comment>
<evidence type="ECO:0000256" key="1">
    <source>
        <dbReference type="SAM" id="Coils"/>
    </source>
</evidence>
<protein>
    <submittedName>
        <fullName evidence="2">DUF4391 domain-containing protein</fullName>
    </submittedName>
</protein>
<dbReference type="Pfam" id="PF14335">
    <property type="entry name" value="DUF4391"/>
    <property type="match status" value="1"/>
</dbReference>
<dbReference type="InterPro" id="IPR025503">
    <property type="entry name" value="DUF4391"/>
</dbReference>
<dbReference type="AlphaFoldDB" id="A0A2M8FE13"/>
<name>A0A2M8FE13_9BACT</name>
<keyword evidence="1" id="KW-0175">Coiled coil</keyword>
<organism evidence="2 3">
    <name type="scientific">Candidatus Kaiserbacteria bacterium CG_4_9_14_0_2_um_filter_41_32</name>
    <dbReference type="NCBI Taxonomy" id="1974601"/>
    <lineage>
        <taxon>Bacteria</taxon>
        <taxon>Candidatus Kaiseribacteriota</taxon>
    </lineage>
</organism>
<feature type="coiled-coil region" evidence="1">
    <location>
        <begin position="157"/>
        <end position="184"/>
    </location>
</feature>
<proteinExistence type="predicted"/>
<gene>
    <name evidence="2" type="ORF">CO026_03345</name>
</gene>
<evidence type="ECO:0000313" key="2">
    <source>
        <dbReference type="EMBL" id="PJC55884.1"/>
    </source>
</evidence>
<dbReference type="Proteomes" id="UP000230391">
    <property type="component" value="Unassembled WGS sequence"/>
</dbReference>
<dbReference type="EMBL" id="PFRD01000120">
    <property type="protein sequence ID" value="PJC55884.1"/>
    <property type="molecule type" value="Genomic_DNA"/>
</dbReference>